<dbReference type="EMBL" id="FPHL01000006">
    <property type="protein sequence ID" value="SFV54296.1"/>
    <property type="molecule type" value="Genomic_DNA"/>
</dbReference>
<organism evidence="1">
    <name type="scientific">hydrothermal vent metagenome</name>
    <dbReference type="NCBI Taxonomy" id="652676"/>
    <lineage>
        <taxon>unclassified sequences</taxon>
        <taxon>metagenomes</taxon>
        <taxon>ecological metagenomes</taxon>
    </lineage>
</organism>
<gene>
    <name evidence="1" type="ORF">MNB_SV-10-407</name>
</gene>
<protein>
    <recommendedName>
        <fullName evidence="2">Lipoprotein</fullName>
    </recommendedName>
</protein>
<sequence length="76" mass="8282">MKRIFTGMIGTVGILLLSACTGGPSSVPVSHTPEFKQGQHDGCTTAGGTYVKNSKMFRSNMDYQNGWFYGRSKCNK</sequence>
<reference evidence="1" key="1">
    <citation type="submission" date="2016-10" db="EMBL/GenBank/DDBJ databases">
        <authorList>
            <person name="de Groot N.N."/>
        </authorList>
    </citation>
    <scope>NUCLEOTIDE SEQUENCE</scope>
</reference>
<proteinExistence type="predicted"/>
<evidence type="ECO:0008006" key="2">
    <source>
        <dbReference type="Google" id="ProtNLM"/>
    </source>
</evidence>
<dbReference type="AlphaFoldDB" id="A0A1W1BLA1"/>
<evidence type="ECO:0000313" key="1">
    <source>
        <dbReference type="EMBL" id="SFV54296.1"/>
    </source>
</evidence>
<name>A0A1W1BLA1_9ZZZZ</name>
<accession>A0A1W1BLA1</accession>
<dbReference type="PROSITE" id="PS51257">
    <property type="entry name" value="PROKAR_LIPOPROTEIN"/>
    <property type="match status" value="1"/>
</dbReference>